<evidence type="ECO:0000256" key="7">
    <source>
        <dbReference type="ARBA" id="ARBA00022840"/>
    </source>
</evidence>
<keyword evidence="5" id="KW-0671">Queuosine biosynthesis</keyword>
<name>A0A0C1CA36_9BACT</name>
<protein>
    <recommendedName>
        <fullName evidence="9">7-cyano-7-deazaguanine synthase</fullName>
        <ecNumber evidence="9">6.3.4.20</ecNumber>
    </recommendedName>
</protein>
<dbReference type="PANTHER" id="PTHR42914:SF1">
    <property type="entry name" value="7-CYANO-7-DEAZAGUANINE SYNTHASE"/>
    <property type="match status" value="1"/>
</dbReference>
<organism evidence="11 12">
    <name type="scientific">Parachlamydia acanthamoebae</name>
    <dbReference type="NCBI Taxonomy" id="83552"/>
    <lineage>
        <taxon>Bacteria</taxon>
        <taxon>Pseudomonadati</taxon>
        <taxon>Chlamydiota</taxon>
        <taxon>Chlamydiia</taxon>
        <taxon>Parachlamydiales</taxon>
        <taxon>Parachlamydiaceae</taxon>
        <taxon>Parachlamydia</taxon>
    </lineage>
</organism>
<evidence type="ECO:0000256" key="9">
    <source>
        <dbReference type="ARBA" id="ARBA00039149"/>
    </source>
</evidence>
<evidence type="ECO:0000313" key="11">
    <source>
        <dbReference type="EMBL" id="KIA77875.1"/>
    </source>
</evidence>
<dbReference type="SUPFAM" id="SSF52402">
    <property type="entry name" value="Adenine nucleotide alpha hydrolases-like"/>
    <property type="match status" value="1"/>
</dbReference>
<dbReference type="GO" id="GO:0046872">
    <property type="term" value="F:metal ion binding"/>
    <property type="evidence" value="ECO:0007669"/>
    <property type="project" value="UniProtKB-KW"/>
</dbReference>
<dbReference type="Proteomes" id="UP000031307">
    <property type="component" value="Unassembled WGS sequence"/>
</dbReference>
<proteinExistence type="inferred from homology"/>
<comment type="caution">
    <text evidence="11">The sequence shown here is derived from an EMBL/GenBank/DDBJ whole genome shotgun (WGS) entry which is preliminary data.</text>
</comment>
<sequence length="233" mass="25813">MVMKLQKKAVVIHSGGMDSSICLALAIRTFSVENVLSLSFIYDQRHSSELEQAKKICQSWNVDHIILSIPCLKEITTNALTDTSLPIQCGNGEAPNTLVVGRNGLMAQLGAIHAHELGAHCIYMGIIGVEGNHSGYRDCSRAYMDLKQTLLRLDLDDHLFTIETPLVDMSKKKTLELAQEMGVLEFLLNETITCYEGLEKLGCQKCPACILRNEGIRQFSAENPSFKLPYPVT</sequence>
<dbReference type="AlphaFoldDB" id="A0A0C1CA36"/>
<evidence type="ECO:0000256" key="5">
    <source>
        <dbReference type="ARBA" id="ARBA00022785"/>
    </source>
</evidence>
<evidence type="ECO:0000256" key="10">
    <source>
        <dbReference type="ARBA" id="ARBA00047890"/>
    </source>
</evidence>
<dbReference type="PANTHER" id="PTHR42914">
    <property type="entry name" value="7-CYANO-7-DEAZAGUANINE SYNTHASE"/>
    <property type="match status" value="1"/>
</dbReference>
<gene>
    <name evidence="11" type="primary">queC</name>
    <name evidence="11" type="ORF">DB43_FM00270</name>
</gene>
<comment type="pathway">
    <text evidence="1">Purine metabolism; 7-cyano-7-deazaguanine biosynthesis.</text>
</comment>
<evidence type="ECO:0000256" key="1">
    <source>
        <dbReference type="ARBA" id="ARBA00005061"/>
    </source>
</evidence>
<dbReference type="GO" id="GO:0008616">
    <property type="term" value="P:tRNA queuosine(34) biosynthetic process"/>
    <property type="evidence" value="ECO:0007669"/>
    <property type="project" value="UniProtKB-KW"/>
</dbReference>
<keyword evidence="3" id="KW-0479">Metal-binding</keyword>
<accession>A0A0C1CA36</accession>
<dbReference type="EC" id="6.3.4.20" evidence="9"/>
<evidence type="ECO:0000256" key="2">
    <source>
        <dbReference type="ARBA" id="ARBA00022598"/>
    </source>
</evidence>
<evidence type="ECO:0000256" key="3">
    <source>
        <dbReference type="ARBA" id="ARBA00022723"/>
    </source>
</evidence>
<keyword evidence="7" id="KW-0067">ATP-binding</keyword>
<dbReference type="GO" id="GO:0016874">
    <property type="term" value="F:ligase activity"/>
    <property type="evidence" value="ECO:0007669"/>
    <property type="project" value="UniProtKB-KW"/>
</dbReference>
<keyword evidence="4" id="KW-0547">Nucleotide-binding</keyword>
<dbReference type="Gene3D" id="3.40.50.620">
    <property type="entry name" value="HUPs"/>
    <property type="match status" value="1"/>
</dbReference>
<dbReference type="Pfam" id="PF06508">
    <property type="entry name" value="QueC"/>
    <property type="match status" value="1"/>
</dbReference>
<evidence type="ECO:0000256" key="8">
    <source>
        <dbReference type="ARBA" id="ARBA00037993"/>
    </source>
</evidence>
<dbReference type="NCBIfam" id="TIGR00364">
    <property type="entry name" value="7-cyano-7-deazaguanine synthase QueC"/>
    <property type="match status" value="1"/>
</dbReference>
<evidence type="ECO:0000313" key="12">
    <source>
        <dbReference type="Proteomes" id="UP000031307"/>
    </source>
</evidence>
<dbReference type="InterPro" id="IPR014729">
    <property type="entry name" value="Rossmann-like_a/b/a_fold"/>
</dbReference>
<keyword evidence="6" id="KW-0862">Zinc</keyword>
<dbReference type="PIRSF" id="PIRSF006293">
    <property type="entry name" value="ExsB"/>
    <property type="match status" value="1"/>
</dbReference>
<evidence type="ECO:0000256" key="4">
    <source>
        <dbReference type="ARBA" id="ARBA00022741"/>
    </source>
</evidence>
<dbReference type="GO" id="GO:0005524">
    <property type="term" value="F:ATP binding"/>
    <property type="evidence" value="ECO:0007669"/>
    <property type="project" value="UniProtKB-KW"/>
</dbReference>
<reference evidence="11 12" key="1">
    <citation type="journal article" date="2014" name="Mol. Biol. Evol.">
        <title>Massive expansion of Ubiquitination-related gene families within the Chlamydiae.</title>
        <authorList>
            <person name="Domman D."/>
            <person name="Collingro A."/>
            <person name="Lagkouvardos I."/>
            <person name="Gehre L."/>
            <person name="Weinmaier T."/>
            <person name="Rattei T."/>
            <person name="Subtil A."/>
            <person name="Horn M."/>
        </authorList>
    </citation>
    <scope>NUCLEOTIDE SEQUENCE [LARGE SCALE GENOMIC DNA]</scope>
    <source>
        <strain evidence="11 12">OEW1</strain>
    </source>
</reference>
<evidence type="ECO:0000256" key="6">
    <source>
        <dbReference type="ARBA" id="ARBA00022833"/>
    </source>
</evidence>
<dbReference type="InterPro" id="IPR018317">
    <property type="entry name" value="QueC"/>
</dbReference>
<keyword evidence="2 11" id="KW-0436">Ligase</keyword>
<comment type="catalytic activity">
    <reaction evidence="10">
        <text>7-carboxy-7-carbaguanine + NH4(+) + 2 ATP = 7-cyano-7-carbaguanine + 2 AMP + 2 diphosphate + 2 H(+)</text>
        <dbReference type="Rhea" id="RHEA:27982"/>
        <dbReference type="ChEBI" id="CHEBI:15378"/>
        <dbReference type="ChEBI" id="CHEBI:28938"/>
        <dbReference type="ChEBI" id="CHEBI:30616"/>
        <dbReference type="ChEBI" id="CHEBI:33019"/>
        <dbReference type="ChEBI" id="CHEBI:45075"/>
        <dbReference type="ChEBI" id="CHEBI:61036"/>
        <dbReference type="ChEBI" id="CHEBI:456215"/>
        <dbReference type="EC" id="6.3.4.20"/>
    </reaction>
</comment>
<comment type="similarity">
    <text evidence="8">Belongs to the QueC family.</text>
</comment>
<dbReference type="EMBL" id="JSAM01000057">
    <property type="protein sequence ID" value="KIA77875.1"/>
    <property type="molecule type" value="Genomic_DNA"/>
</dbReference>
<dbReference type="PATRIC" id="fig|83552.4.peg.965"/>